<evidence type="ECO:0000256" key="3">
    <source>
        <dbReference type="ARBA" id="ARBA00022516"/>
    </source>
</evidence>
<evidence type="ECO:0000256" key="7">
    <source>
        <dbReference type="ARBA" id="ARBA00023002"/>
    </source>
</evidence>
<dbReference type="CDD" id="cd03505">
    <property type="entry name" value="Delta9-FADS-like"/>
    <property type="match status" value="1"/>
</dbReference>
<dbReference type="AlphaFoldDB" id="A0A1B6CBB8"/>
<dbReference type="PRINTS" id="PR00075">
    <property type="entry name" value="FACDDSATRASE"/>
</dbReference>
<comment type="cofactor">
    <cofactor evidence="12">
        <name>Fe(2+)</name>
        <dbReference type="ChEBI" id="CHEBI:29033"/>
    </cofactor>
</comment>
<accession>A0A1B6CBB8</accession>
<dbReference type="InterPro" id="IPR015876">
    <property type="entry name" value="Acyl-CoA_DS"/>
</dbReference>
<evidence type="ECO:0000256" key="4">
    <source>
        <dbReference type="ARBA" id="ARBA00022692"/>
    </source>
</evidence>
<comment type="subcellular location">
    <subcellularLocation>
        <location evidence="1">Membrane</location>
        <topology evidence="1">Multi-pass membrane protein</topology>
    </subcellularLocation>
</comment>
<comment type="similarity">
    <text evidence="2 12">Belongs to the fatty acid desaturase type 1 family.</text>
</comment>
<keyword evidence="8" id="KW-0408">Iron</keyword>
<keyword evidence="3 12" id="KW-0444">Lipid biosynthesis</keyword>
<evidence type="ECO:0000256" key="1">
    <source>
        <dbReference type="ARBA" id="ARBA00004141"/>
    </source>
</evidence>
<evidence type="ECO:0000256" key="5">
    <source>
        <dbReference type="ARBA" id="ARBA00022832"/>
    </source>
</evidence>
<dbReference type="Pfam" id="PF00487">
    <property type="entry name" value="FA_desaturase"/>
    <property type="match status" value="1"/>
</dbReference>
<evidence type="ECO:0000256" key="11">
    <source>
        <dbReference type="ARBA" id="ARBA00023160"/>
    </source>
</evidence>
<keyword evidence="5" id="KW-0276">Fatty acid metabolism</keyword>
<dbReference type="EMBL" id="GEDC01026703">
    <property type="protein sequence ID" value="JAS10595.1"/>
    <property type="molecule type" value="Transcribed_RNA"/>
</dbReference>
<keyword evidence="7 12" id="KW-0560">Oxidoreductase</keyword>
<proteinExistence type="inferred from homology"/>
<evidence type="ECO:0000256" key="14">
    <source>
        <dbReference type="SAM" id="Phobius"/>
    </source>
</evidence>
<protein>
    <recommendedName>
        <fullName evidence="15">Fatty acid desaturase domain-containing protein</fullName>
    </recommendedName>
</protein>
<evidence type="ECO:0000256" key="9">
    <source>
        <dbReference type="ARBA" id="ARBA00023098"/>
    </source>
</evidence>
<feature type="transmembrane region" description="Helical" evidence="14">
    <location>
        <begin position="181"/>
        <end position="202"/>
    </location>
</feature>
<evidence type="ECO:0000256" key="10">
    <source>
        <dbReference type="ARBA" id="ARBA00023136"/>
    </source>
</evidence>
<evidence type="ECO:0000256" key="6">
    <source>
        <dbReference type="ARBA" id="ARBA00022989"/>
    </source>
</evidence>
<dbReference type="PANTHER" id="PTHR11351">
    <property type="entry name" value="ACYL-COA DESATURASE"/>
    <property type="match status" value="1"/>
</dbReference>
<evidence type="ECO:0000256" key="13">
    <source>
        <dbReference type="SAM" id="MobiDB-lite"/>
    </source>
</evidence>
<keyword evidence="6 14" id="KW-1133">Transmembrane helix</keyword>
<feature type="transmembrane region" description="Helical" evidence="14">
    <location>
        <begin position="34"/>
        <end position="57"/>
    </location>
</feature>
<evidence type="ECO:0000256" key="12">
    <source>
        <dbReference type="RuleBase" id="RU000581"/>
    </source>
</evidence>
<keyword evidence="10 14" id="KW-0472">Membrane</keyword>
<feature type="transmembrane region" description="Helical" evidence="14">
    <location>
        <begin position="64"/>
        <end position="84"/>
    </location>
</feature>
<evidence type="ECO:0000256" key="2">
    <source>
        <dbReference type="ARBA" id="ARBA00009295"/>
    </source>
</evidence>
<dbReference type="InterPro" id="IPR005804">
    <property type="entry name" value="FA_desaturase_dom"/>
</dbReference>
<sequence length="350" mass="40826">MTADSSTGQLFEEDAVPQLETAEKIAPVKHIPKIYWRNVFSLCYFHIAGLYGLYLTFTEAKWQTLAFVAAMYLMTKIGITAGVHRLWTHRSYKANFPLRALLMFFFTLSFEGKVYVWARDHRVHHKYQETEADPYNARRGLWFSHMGWLMQSKNPLVIEKGKGIDLSDLTSDKLVMFQKNYYWLLVYVICFFLPTYIPMHYWGESLITAWHVAVCLRYAISFNATWLVNSVAHKYGNRPYDINFFASENPTVSIITLGEGWHNYHHTFPWDYKTSELGNYGFNLTTAFIDFFAKIGWAYDLKTVPPALIRKRALRTGDGSHQPQDSWGWNDKDLPSDEREEALIINKKGY</sequence>
<comment type="domain">
    <text evidence="12">The histidine box domains are involved in binding the catalytic metal ions.</text>
</comment>
<name>A0A1B6CBB8_9HEMI</name>
<keyword evidence="4 12" id="KW-0812">Transmembrane</keyword>
<evidence type="ECO:0000259" key="15">
    <source>
        <dbReference type="Pfam" id="PF00487"/>
    </source>
</evidence>
<dbReference type="GO" id="GO:0005789">
    <property type="term" value="C:endoplasmic reticulum membrane"/>
    <property type="evidence" value="ECO:0007669"/>
    <property type="project" value="TreeGrafter"/>
</dbReference>
<dbReference type="GO" id="GO:0004768">
    <property type="term" value="F:stearoyl-CoA 9-desaturase activity"/>
    <property type="evidence" value="ECO:0007669"/>
    <property type="project" value="TreeGrafter"/>
</dbReference>
<keyword evidence="11 12" id="KW-0275">Fatty acid biosynthesis</keyword>
<evidence type="ECO:0000313" key="16">
    <source>
        <dbReference type="EMBL" id="JAS10595.1"/>
    </source>
</evidence>
<feature type="transmembrane region" description="Helical" evidence="14">
    <location>
        <begin position="96"/>
        <end position="118"/>
    </location>
</feature>
<dbReference type="PANTHER" id="PTHR11351:SF31">
    <property type="entry name" value="DESATURASE 1, ISOFORM A-RELATED"/>
    <property type="match status" value="1"/>
</dbReference>
<gene>
    <name evidence="16" type="ORF">g.17836</name>
</gene>
<feature type="region of interest" description="Disordered" evidence="13">
    <location>
        <begin position="315"/>
        <end position="335"/>
    </location>
</feature>
<keyword evidence="9" id="KW-0443">Lipid metabolism</keyword>
<dbReference type="GO" id="GO:0006636">
    <property type="term" value="P:unsaturated fatty acid biosynthetic process"/>
    <property type="evidence" value="ECO:0007669"/>
    <property type="project" value="TreeGrafter"/>
</dbReference>
<feature type="transmembrane region" description="Helical" evidence="14">
    <location>
        <begin position="208"/>
        <end position="228"/>
    </location>
</feature>
<organism evidence="16">
    <name type="scientific">Clastoptera arizonana</name>
    <name type="common">Arizona spittle bug</name>
    <dbReference type="NCBI Taxonomy" id="38151"/>
    <lineage>
        <taxon>Eukaryota</taxon>
        <taxon>Metazoa</taxon>
        <taxon>Ecdysozoa</taxon>
        <taxon>Arthropoda</taxon>
        <taxon>Hexapoda</taxon>
        <taxon>Insecta</taxon>
        <taxon>Pterygota</taxon>
        <taxon>Neoptera</taxon>
        <taxon>Paraneoptera</taxon>
        <taxon>Hemiptera</taxon>
        <taxon>Auchenorrhyncha</taxon>
        <taxon>Cercopoidea</taxon>
        <taxon>Clastopteridae</taxon>
        <taxon>Clastoptera</taxon>
    </lineage>
</organism>
<reference evidence="16" key="1">
    <citation type="submission" date="2015-12" db="EMBL/GenBank/DDBJ databases">
        <title>De novo transcriptome assembly of four potential Pierce s Disease insect vectors from Arizona vineyards.</title>
        <authorList>
            <person name="Tassone E.E."/>
        </authorList>
    </citation>
    <scope>NUCLEOTIDE SEQUENCE</scope>
</reference>
<feature type="domain" description="Fatty acid desaturase" evidence="15">
    <location>
        <begin position="62"/>
        <end position="269"/>
    </location>
</feature>
<dbReference type="GO" id="GO:0005506">
    <property type="term" value="F:iron ion binding"/>
    <property type="evidence" value="ECO:0007669"/>
    <property type="project" value="TreeGrafter"/>
</dbReference>
<evidence type="ECO:0000256" key="8">
    <source>
        <dbReference type="ARBA" id="ARBA00023004"/>
    </source>
</evidence>